<dbReference type="Proteomes" id="UP001586593">
    <property type="component" value="Unassembled WGS sequence"/>
</dbReference>
<accession>A0ABR3VR45</accession>
<feature type="region of interest" description="Disordered" evidence="1">
    <location>
        <begin position="99"/>
        <end position="118"/>
    </location>
</feature>
<evidence type="ECO:0000313" key="3">
    <source>
        <dbReference type="Proteomes" id="UP001586593"/>
    </source>
</evidence>
<evidence type="ECO:0000313" key="2">
    <source>
        <dbReference type="EMBL" id="KAL1844069.1"/>
    </source>
</evidence>
<organism evidence="2 3">
    <name type="scientific">Phialemonium thermophilum</name>
    <dbReference type="NCBI Taxonomy" id="223376"/>
    <lineage>
        <taxon>Eukaryota</taxon>
        <taxon>Fungi</taxon>
        <taxon>Dikarya</taxon>
        <taxon>Ascomycota</taxon>
        <taxon>Pezizomycotina</taxon>
        <taxon>Sordariomycetes</taxon>
        <taxon>Sordariomycetidae</taxon>
        <taxon>Cephalothecales</taxon>
        <taxon>Cephalothecaceae</taxon>
        <taxon>Phialemonium</taxon>
    </lineage>
</organism>
<protein>
    <submittedName>
        <fullName evidence="2">Uncharacterized protein</fullName>
    </submittedName>
</protein>
<keyword evidence="3" id="KW-1185">Reference proteome</keyword>
<proteinExistence type="predicted"/>
<dbReference type="EMBL" id="JAZHXJ010001765">
    <property type="protein sequence ID" value="KAL1844069.1"/>
    <property type="molecule type" value="Genomic_DNA"/>
</dbReference>
<sequence>MDTPEPAMPILTLRDIFAFNQADLAQYLSEVQMEDGEDDLNGRGFGTLAGDHRGELPEGMSTPAPIPDHAPQSHPVSARGLAALLQFIADNNILPEVLAHPSFPGPSSPSPTPESDGDAVRKRFEIEAYHDLVRDGARPLYPIRLLDDVARDPERYRDLLRPLQDDPAASPPDWEVFQRQLERWRDFRRWQRDNRRIYDEDREFAEFLEQERRRLAKGKAQPGYAARTAAESATGTTTTTTTTTTTASIASPPSSPTRRRETSSAASPGPA</sequence>
<feature type="compositionally biased region" description="Pro residues" evidence="1">
    <location>
        <begin position="103"/>
        <end position="112"/>
    </location>
</feature>
<feature type="region of interest" description="Disordered" evidence="1">
    <location>
        <begin position="55"/>
        <end position="74"/>
    </location>
</feature>
<comment type="caution">
    <text evidence="2">The sequence shown here is derived from an EMBL/GenBank/DDBJ whole genome shotgun (WGS) entry which is preliminary data.</text>
</comment>
<gene>
    <name evidence="2" type="ORF">VTK73DRAFT_2660</name>
</gene>
<evidence type="ECO:0000256" key="1">
    <source>
        <dbReference type="SAM" id="MobiDB-lite"/>
    </source>
</evidence>
<reference evidence="2 3" key="1">
    <citation type="journal article" date="2024" name="Commun. Biol.">
        <title>Comparative genomic analysis of thermophilic fungi reveals convergent evolutionary adaptations and gene losses.</title>
        <authorList>
            <person name="Steindorff A.S."/>
            <person name="Aguilar-Pontes M.V."/>
            <person name="Robinson A.J."/>
            <person name="Andreopoulos B."/>
            <person name="LaButti K."/>
            <person name="Kuo A."/>
            <person name="Mondo S."/>
            <person name="Riley R."/>
            <person name="Otillar R."/>
            <person name="Haridas S."/>
            <person name="Lipzen A."/>
            <person name="Grimwood J."/>
            <person name="Schmutz J."/>
            <person name="Clum A."/>
            <person name="Reid I.D."/>
            <person name="Moisan M.C."/>
            <person name="Butler G."/>
            <person name="Nguyen T.T.M."/>
            <person name="Dewar K."/>
            <person name="Conant G."/>
            <person name="Drula E."/>
            <person name="Henrissat B."/>
            <person name="Hansel C."/>
            <person name="Singer S."/>
            <person name="Hutchinson M.I."/>
            <person name="de Vries R.P."/>
            <person name="Natvig D.O."/>
            <person name="Powell A.J."/>
            <person name="Tsang A."/>
            <person name="Grigoriev I.V."/>
        </authorList>
    </citation>
    <scope>NUCLEOTIDE SEQUENCE [LARGE SCALE GENOMIC DNA]</scope>
    <source>
        <strain evidence="2 3">ATCC 24622</strain>
    </source>
</reference>
<feature type="compositionally biased region" description="Low complexity" evidence="1">
    <location>
        <begin position="225"/>
        <end position="252"/>
    </location>
</feature>
<feature type="region of interest" description="Disordered" evidence="1">
    <location>
        <begin position="215"/>
        <end position="271"/>
    </location>
</feature>
<name>A0ABR3VR45_9PEZI</name>